<reference evidence="2 3" key="1">
    <citation type="journal article" date="2018" name="New Phytol.">
        <title>Phylogenomics of Endogonaceae and evolution of mycorrhizas within Mucoromycota.</title>
        <authorList>
            <person name="Chang Y."/>
            <person name="Desiro A."/>
            <person name="Na H."/>
            <person name="Sandor L."/>
            <person name="Lipzen A."/>
            <person name="Clum A."/>
            <person name="Barry K."/>
            <person name="Grigoriev I.V."/>
            <person name="Martin F.M."/>
            <person name="Stajich J.E."/>
            <person name="Smith M.E."/>
            <person name="Bonito G."/>
            <person name="Spatafora J.W."/>
        </authorList>
    </citation>
    <scope>NUCLEOTIDE SEQUENCE [LARGE SCALE GENOMIC DNA]</scope>
    <source>
        <strain evidence="2 3">AD002</strain>
    </source>
</reference>
<organism evidence="2 3">
    <name type="scientific">Jimgerdemannia flammicorona</name>
    <dbReference type="NCBI Taxonomy" id="994334"/>
    <lineage>
        <taxon>Eukaryota</taxon>
        <taxon>Fungi</taxon>
        <taxon>Fungi incertae sedis</taxon>
        <taxon>Mucoromycota</taxon>
        <taxon>Mucoromycotina</taxon>
        <taxon>Endogonomycetes</taxon>
        <taxon>Endogonales</taxon>
        <taxon>Endogonaceae</taxon>
        <taxon>Jimgerdemannia</taxon>
    </lineage>
</organism>
<keyword evidence="3" id="KW-1185">Reference proteome</keyword>
<evidence type="ECO:0000256" key="1">
    <source>
        <dbReference type="SAM" id="MobiDB-lite"/>
    </source>
</evidence>
<evidence type="ECO:0000313" key="2">
    <source>
        <dbReference type="EMBL" id="RUS17825.1"/>
    </source>
</evidence>
<dbReference type="Gene3D" id="1.10.472.10">
    <property type="entry name" value="Cyclin-like"/>
    <property type="match status" value="1"/>
</dbReference>
<accession>A0A433PK46</accession>
<name>A0A433PK46_9FUNG</name>
<feature type="compositionally biased region" description="Basic and acidic residues" evidence="1">
    <location>
        <begin position="12"/>
        <end position="25"/>
    </location>
</feature>
<feature type="region of interest" description="Disordered" evidence="1">
    <location>
        <begin position="1"/>
        <end position="137"/>
    </location>
</feature>
<dbReference type="SUPFAM" id="SSF47954">
    <property type="entry name" value="Cyclin-like"/>
    <property type="match status" value="1"/>
</dbReference>
<gene>
    <name evidence="2" type="ORF">BC938DRAFT_476153</name>
</gene>
<dbReference type="InterPro" id="IPR036915">
    <property type="entry name" value="Cyclin-like_sf"/>
</dbReference>
<feature type="compositionally biased region" description="Basic and acidic residues" evidence="1">
    <location>
        <begin position="49"/>
        <end position="63"/>
    </location>
</feature>
<feature type="non-terminal residue" evidence="2">
    <location>
        <position position="250"/>
    </location>
</feature>
<proteinExistence type="predicted"/>
<dbReference type="EMBL" id="RBNJ01022741">
    <property type="protein sequence ID" value="RUS17825.1"/>
    <property type="molecule type" value="Genomic_DNA"/>
</dbReference>
<evidence type="ECO:0000313" key="3">
    <source>
        <dbReference type="Proteomes" id="UP000274822"/>
    </source>
</evidence>
<comment type="caution">
    <text evidence="2">The sequence shown here is derived from an EMBL/GenBank/DDBJ whole genome shotgun (WGS) entry which is preliminary data.</text>
</comment>
<protein>
    <submittedName>
        <fullName evidence="2">Uncharacterized protein</fullName>
    </submittedName>
</protein>
<dbReference type="Proteomes" id="UP000274822">
    <property type="component" value="Unassembled WGS sequence"/>
</dbReference>
<dbReference type="AlphaFoldDB" id="A0A433PK46"/>
<feature type="compositionally biased region" description="Polar residues" evidence="1">
    <location>
        <begin position="91"/>
        <end position="105"/>
    </location>
</feature>
<sequence>MESAPSSQENFEPPRKRSRHEEPTQFRHWRFSRNQLAEIRSANNAAAIERVKRNKEAERKQDEGVQTPAPNPTSTTDTPEPTKAGEDGSKLNPSNPAGESISIATETAVKTEEAGNEEENGKEAANPVPEIDAKPEDKETTGFIKTEEMSEKPENFALKTDAKPEGKAEPVGADTKAVDSSIIGETEVQYLTVDEEMVLCKFYEERVQKLAAICRLPDIVWATAIIYMKRFYLHNTVMDYHPKHVWLVPS</sequence>
<feature type="compositionally biased region" description="Polar residues" evidence="1">
    <location>
        <begin position="1"/>
        <end position="10"/>
    </location>
</feature>